<keyword evidence="1" id="KW-0472">Membrane</keyword>
<evidence type="ECO:0000313" key="3">
    <source>
        <dbReference type="Proteomes" id="UP000322873"/>
    </source>
</evidence>
<comment type="caution">
    <text evidence="2">The sequence shown here is derived from an EMBL/GenBank/DDBJ whole genome shotgun (WGS) entry which is preliminary data.</text>
</comment>
<dbReference type="EMBL" id="VICG01000008">
    <property type="protein sequence ID" value="KAA8569136.1"/>
    <property type="molecule type" value="Genomic_DNA"/>
</dbReference>
<keyword evidence="3" id="KW-1185">Reference proteome</keyword>
<dbReference type="PANTHER" id="PTHR28187">
    <property type="entry name" value="PROTEIN RCR1-RELATED"/>
    <property type="match status" value="1"/>
</dbReference>
<dbReference type="Proteomes" id="UP000322873">
    <property type="component" value="Unassembled WGS sequence"/>
</dbReference>
<reference evidence="2 3" key="1">
    <citation type="submission" date="2019-06" db="EMBL/GenBank/DDBJ databases">
        <title>Genome Sequence of the Brown Rot Fungal Pathogen Monilinia fructicola.</title>
        <authorList>
            <person name="De Miccolis Angelini R.M."/>
            <person name="Landi L."/>
            <person name="Abate D."/>
            <person name="Pollastro S."/>
            <person name="Romanazzi G."/>
            <person name="Faretra F."/>
        </authorList>
    </citation>
    <scope>NUCLEOTIDE SEQUENCE [LARGE SCALE GENOMIC DNA]</scope>
    <source>
        <strain evidence="2 3">Mfrc123</strain>
    </source>
</reference>
<keyword evidence="1" id="KW-1133">Transmembrane helix</keyword>
<evidence type="ECO:0000313" key="2">
    <source>
        <dbReference type="EMBL" id="KAA8569136.1"/>
    </source>
</evidence>
<name>A0A5M9JN01_MONFR</name>
<dbReference type="AlphaFoldDB" id="A0A5M9JN01"/>
<protein>
    <submittedName>
        <fullName evidence="2">Uncharacterized protein</fullName>
    </submittedName>
</protein>
<dbReference type="PANTHER" id="PTHR28187:SF1">
    <property type="entry name" value="PROTEIN RCR1-RELATED"/>
    <property type="match status" value="1"/>
</dbReference>
<feature type="transmembrane region" description="Helical" evidence="1">
    <location>
        <begin position="40"/>
        <end position="63"/>
    </location>
</feature>
<organism evidence="2 3">
    <name type="scientific">Monilinia fructicola</name>
    <name type="common">Brown rot fungus</name>
    <name type="synonym">Ciboria fructicola</name>
    <dbReference type="NCBI Taxonomy" id="38448"/>
    <lineage>
        <taxon>Eukaryota</taxon>
        <taxon>Fungi</taxon>
        <taxon>Dikarya</taxon>
        <taxon>Ascomycota</taxon>
        <taxon>Pezizomycotina</taxon>
        <taxon>Leotiomycetes</taxon>
        <taxon>Helotiales</taxon>
        <taxon>Sclerotiniaceae</taxon>
        <taxon>Monilinia</taxon>
    </lineage>
</organism>
<sequence length="204" mass="23796">MGALPIDTREALHLNDIYSRATCYSRNYGYYRCRSAWSRFGRWVLAGILIFVAIFFFFIILCISRRRRRRNQISSGNQPMAYSQPTNTYNQPPAQPYAPPPGVPPSYGGGHAGANQDYYVMGWDMLDWGYVITCKAGKDWIGFYWIGLDWIELDWIEFIGTEQRSERMTESINGWMDGRMDGRMDEYKAIIRYMIRSMIRSIPS</sequence>
<gene>
    <name evidence="2" type="ORF">EYC84_000806</name>
</gene>
<dbReference type="InterPro" id="IPR020999">
    <property type="entry name" value="Chitin_synth_reg_RCR"/>
</dbReference>
<dbReference type="GO" id="GO:0016192">
    <property type="term" value="P:vesicle-mediated transport"/>
    <property type="evidence" value="ECO:0007669"/>
    <property type="project" value="TreeGrafter"/>
</dbReference>
<evidence type="ECO:0000256" key="1">
    <source>
        <dbReference type="SAM" id="Phobius"/>
    </source>
</evidence>
<accession>A0A5M9JN01</accession>
<dbReference type="VEuPathDB" id="FungiDB:MFRU_037g00690"/>
<keyword evidence="1" id="KW-0812">Transmembrane</keyword>
<proteinExistence type="predicted"/>